<dbReference type="Proteomes" id="UP000654257">
    <property type="component" value="Unassembled WGS sequence"/>
</dbReference>
<reference evidence="2" key="1">
    <citation type="journal article" date="2014" name="Int. J. Syst. Evol. Microbiol.">
        <title>Complete genome sequence of Corynebacterium casei LMG S-19264T (=DSM 44701T), isolated from a smear-ripened cheese.</title>
        <authorList>
            <consortium name="US DOE Joint Genome Institute (JGI-PGF)"/>
            <person name="Walter F."/>
            <person name="Albersmeier A."/>
            <person name="Kalinowski J."/>
            <person name="Ruckert C."/>
        </authorList>
    </citation>
    <scope>NUCLEOTIDE SEQUENCE</scope>
    <source>
        <strain evidence="2">CCM 7905</strain>
    </source>
</reference>
<reference evidence="2" key="2">
    <citation type="submission" date="2020-09" db="EMBL/GenBank/DDBJ databases">
        <authorList>
            <person name="Sun Q."/>
            <person name="Sedlacek I."/>
        </authorList>
    </citation>
    <scope>NUCLEOTIDE SEQUENCE</scope>
    <source>
        <strain evidence="2">CCM 7905</strain>
    </source>
</reference>
<dbReference type="InterPro" id="IPR051448">
    <property type="entry name" value="CdaR-like_regulators"/>
</dbReference>
<dbReference type="Pfam" id="PF13556">
    <property type="entry name" value="HTH_30"/>
    <property type="match status" value="1"/>
</dbReference>
<sequence>MLVIDASQSLTKAEKTRIEAAAAQIGAALYADTDDDRPDSSFEVDLDGVLDSDEDVRRTAVGNMPGGTWLTTDSEMRCFAIRVVASAVGGGFIAPHRALRAALGTRQGVAPQHYVFSATDEGARLIEKVAPAGRSGPAQHSVDAMLSVANALLGGDGMCVVGVGDPVLGLSAAWRSYRQASIAADAAARTSRFGSVVEWSELGAYSVLLQNPKPGEAFILPSTLAALEDPGQPSWMRETLLAFLDSSGSGPRAADALHIHRTTLYYRMDRIREAIEMDLDDGENRLLLHAALRMLELDR</sequence>
<evidence type="ECO:0000313" key="2">
    <source>
        <dbReference type="EMBL" id="GGG03396.1"/>
    </source>
</evidence>
<organism evidence="2 3">
    <name type="scientific">Rhodococcoides trifolii</name>
    <dbReference type="NCBI Taxonomy" id="908250"/>
    <lineage>
        <taxon>Bacteria</taxon>
        <taxon>Bacillati</taxon>
        <taxon>Actinomycetota</taxon>
        <taxon>Actinomycetes</taxon>
        <taxon>Mycobacteriales</taxon>
        <taxon>Nocardiaceae</taxon>
        <taxon>Rhodococcoides</taxon>
    </lineage>
</organism>
<proteinExistence type="predicted"/>
<evidence type="ECO:0000259" key="1">
    <source>
        <dbReference type="Pfam" id="PF13556"/>
    </source>
</evidence>
<dbReference type="PANTHER" id="PTHR33744">
    <property type="entry name" value="CARBOHYDRATE DIACID REGULATOR"/>
    <property type="match status" value="1"/>
</dbReference>
<comment type="caution">
    <text evidence="2">The sequence shown here is derived from an EMBL/GenBank/DDBJ whole genome shotgun (WGS) entry which is preliminary data.</text>
</comment>
<name>A0A917CZ70_9NOCA</name>
<dbReference type="AlphaFoldDB" id="A0A917CZ70"/>
<dbReference type="InterPro" id="IPR025736">
    <property type="entry name" value="PucR_C-HTH_dom"/>
</dbReference>
<feature type="domain" description="PucR C-terminal helix-turn-helix" evidence="1">
    <location>
        <begin position="237"/>
        <end position="293"/>
    </location>
</feature>
<dbReference type="InterPro" id="IPR042070">
    <property type="entry name" value="PucR_C-HTH_sf"/>
</dbReference>
<gene>
    <name evidence="2" type="ORF">GCM10007304_16870</name>
</gene>
<protein>
    <recommendedName>
        <fullName evidence="1">PucR C-terminal helix-turn-helix domain-containing protein</fullName>
    </recommendedName>
</protein>
<evidence type="ECO:0000313" key="3">
    <source>
        <dbReference type="Proteomes" id="UP000654257"/>
    </source>
</evidence>
<accession>A0A917CZ70</accession>
<dbReference type="EMBL" id="BMCU01000002">
    <property type="protein sequence ID" value="GGG03396.1"/>
    <property type="molecule type" value="Genomic_DNA"/>
</dbReference>
<keyword evidence="3" id="KW-1185">Reference proteome</keyword>
<dbReference type="PANTHER" id="PTHR33744:SF17">
    <property type="entry name" value="CONSERVED PROTEIN"/>
    <property type="match status" value="1"/>
</dbReference>
<dbReference type="Gene3D" id="1.10.10.2840">
    <property type="entry name" value="PucR C-terminal helix-turn-helix domain"/>
    <property type="match status" value="1"/>
</dbReference>